<evidence type="ECO:0000313" key="2">
    <source>
        <dbReference type="EMBL" id="KAJ7626455.1"/>
    </source>
</evidence>
<proteinExistence type="predicted"/>
<comment type="caution">
    <text evidence="2">The sequence shown here is derived from an EMBL/GenBank/DDBJ whole genome shotgun (WGS) entry which is preliminary data.</text>
</comment>
<feature type="region of interest" description="Disordered" evidence="1">
    <location>
        <begin position="1"/>
        <end position="24"/>
    </location>
</feature>
<evidence type="ECO:0000313" key="3">
    <source>
        <dbReference type="Proteomes" id="UP001221757"/>
    </source>
</evidence>
<evidence type="ECO:0000256" key="1">
    <source>
        <dbReference type="SAM" id="MobiDB-lite"/>
    </source>
</evidence>
<dbReference type="AlphaFoldDB" id="A0AAD7FLX5"/>
<gene>
    <name evidence="2" type="ORF">B0H17DRAFT_1110922</name>
</gene>
<feature type="region of interest" description="Disordered" evidence="1">
    <location>
        <begin position="64"/>
        <end position="119"/>
    </location>
</feature>
<accession>A0AAD7FLX5</accession>
<keyword evidence="3" id="KW-1185">Reference proteome</keyword>
<name>A0AAD7FLX5_MYCRO</name>
<dbReference type="Proteomes" id="UP001221757">
    <property type="component" value="Unassembled WGS sequence"/>
</dbReference>
<protein>
    <submittedName>
        <fullName evidence="2">Uncharacterized protein</fullName>
    </submittedName>
</protein>
<sequence length="119" mass="12380">MGGIVGGLRVRAERGEGGGRGYRGSACPRRLRWTALRADAERRYTSPARRKGVRGELRIPAAPAAGIEGMEGNHRTADGGGGGPGASFVREGPREEGYALSPRSPHASSRSCAAEVLAP</sequence>
<reference evidence="2" key="1">
    <citation type="submission" date="2023-03" db="EMBL/GenBank/DDBJ databases">
        <title>Massive genome expansion in bonnet fungi (Mycena s.s.) driven by repeated elements and novel gene families across ecological guilds.</title>
        <authorList>
            <consortium name="Lawrence Berkeley National Laboratory"/>
            <person name="Harder C.B."/>
            <person name="Miyauchi S."/>
            <person name="Viragh M."/>
            <person name="Kuo A."/>
            <person name="Thoen E."/>
            <person name="Andreopoulos B."/>
            <person name="Lu D."/>
            <person name="Skrede I."/>
            <person name="Drula E."/>
            <person name="Henrissat B."/>
            <person name="Morin E."/>
            <person name="Kohler A."/>
            <person name="Barry K."/>
            <person name="LaButti K."/>
            <person name="Morin E."/>
            <person name="Salamov A."/>
            <person name="Lipzen A."/>
            <person name="Mereny Z."/>
            <person name="Hegedus B."/>
            <person name="Baldrian P."/>
            <person name="Stursova M."/>
            <person name="Weitz H."/>
            <person name="Taylor A."/>
            <person name="Grigoriev I.V."/>
            <person name="Nagy L.G."/>
            <person name="Martin F."/>
            <person name="Kauserud H."/>
        </authorList>
    </citation>
    <scope>NUCLEOTIDE SEQUENCE</scope>
    <source>
        <strain evidence="2">CBHHK067</strain>
    </source>
</reference>
<dbReference type="EMBL" id="JARKIE010000587">
    <property type="protein sequence ID" value="KAJ7626455.1"/>
    <property type="molecule type" value="Genomic_DNA"/>
</dbReference>
<organism evidence="2 3">
    <name type="scientific">Mycena rosella</name>
    <name type="common">Pink bonnet</name>
    <name type="synonym">Agaricus rosellus</name>
    <dbReference type="NCBI Taxonomy" id="1033263"/>
    <lineage>
        <taxon>Eukaryota</taxon>
        <taxon>Fungi</taxon>
        <taxon>Dikarya</taxon>
        <taxon>Basidiomycota</taxon>
        <taxon>Agaricomycotina</taxon>
        <taxon>Agaricomycetes</taxon>
        <taxon>Agaricomycetidae</taxon>
        <taxon>Agaricales</taxon>
        <taxon>Marasmiineae</taxon>
        <taxon>Mycenaceae</taxon>
        <taxon>Mycena</taxon>
    </lineage>
</organism>